<dbReference type="OrthoDB" id="9770485at2"/>
<dbReference type="Pfam" id="PF13847">
    <property type="entry name" value="Methyltransf_31"/>
    <property type="match status" value="1"/>
</dbReference>
<dbReference type="GO" id="GO:0032259">
    <property type="term" value="P:methylation"/>
    <property type="evidence" value="ECO:0007669"/>
    <property type="project" value="UniProtKB-KW"/>
</dbReference>
<dbReference type="Gene3D" id="3.40.50.150">
    <property type="entry name" value="Vaccinia Virus protein VP39"/>
    <property type="match status" value="1"/>
</dbReference>
<dbReference type="EMBL" id="RAWK01000062">
    <property type="protein sequence ID" value="RKH68383.1"/>
    <property type="molecule type" value="Genomic_DNA"/>
</dbReference>
<evidence type="ECO:0000313" key="2">
    <source>
        <dbReference type="EMBL" id="RKH68383.1"/>
    </source>
</evidence>
<dbReference type="SUPFAM" id="SSF53335">
    <property type="entry name" value="S-adenosyl-L-methionine-dependent methyltransferases"/>
    <property type="match status" value="1"/>
</dbReference>
<protein>
    <submittedName>
        <fullName evidence="2">Class I SAM-dependent methyltransferase</fullName>
    </submittedName>
</protein>
<dbReference type="AlphaFoldDB" id="A0A3A8QI49"/>
<dbReference type="CDD" id="cd02440">
    <property type="entry name" value="AdoMet_MTases"/>
    <property type="match status" value="1"/>
</dbReference>
<name>A0A3A8QI49_9BACT</name>
<dbReference type="InterPro" id="IPR029063">
    <property type="entry name" value="SAM-dependent_MTases_sf"/>
</dbReference>
<dbReference type="PANTHER" id="PTHR43861:SF1">
    <property type="entry name" value="TRANS-ACONITATE 2-METHYLTRANSFERASE"/>
    <property type="match status" value="1"/>
</dbReference>
<proteinExistence type="predicted"/>
<sequence>MADSRDAMMERLLDDAGIREGMRVLDVGCAFGALTFLVAKRVGRTGHVVGVDRDPQLLSMARAKAQEQGLSNVTFIEADLAEVPPEQGLFDAVTGRRVLMYQPDAVAALRGLVRAVKPGGLVVFQENDASIGPVSLPPLPLHRRVSEWTWRTVEREGADLHMGFHLAPAMEQAGLSVEHVRAEAILQTPKVHHAMAPILRAMLPRIVRHGVATEEEMGIDTIDARLLEERTKANTTYMGEMVFGAWARKPSAS</sequence>
<gene>
    <name evidence="2" type="ORF">D7W81_12655</name>
</gene>
<dbReference type="GO" id="GO:0008168">
    <property type="term" value="F:methyltransferase activity"/>
    <property type="evidence" value="ECO:0007669"/>
    <property type="project" value="UniProtKB-KW"/>
</dbReference>
<feature type="domain" description="Methyltransferase" evidence="1">
    <location>
        <begin position="19"/>
        <end position="128"/>
    </location>
</feature>
<keyword evidence="2" id="KW-0808">Transferase</keyword>
<evidence type="ECO:0000259" key="1">
    <source>
        <dbReference type="Pfam" id="PF13847"/>
    </source>
</evidence>
<dbReference type="InterPro" id="IPR025714">
    <property type="entry name" value="Methyltranfer_dom"/>
</dbReference>
<dbReference type="PANTHER" id="PTHR43861">
    <property type="entry name" value="TRANS-ACONITATE 2-METHYLTRANSFERASE-RELATED"/>
    <property type="match status" value="1"/>
</dbReference>
<evidence type="ECO:0000313" key="3">
    <source>
        <dbReference type="Proteomes" id="UP000267003"/>
    </source>
</evidence>
<dbReference type="RefSeq" id="WP_120555620.1">
    <property type="nucleotide sequence ID" value="NZ_RAWK01000062.1"/>
</dbReference>
<comment type="caution">
    <text evidence="2">The sequence shown here is derived from an EMBL/GenBank/DDBJ whole genome shotgun (WGS) entry which is preliminary data.</text>
</comment>
<reference evidence="3" key="1">
    <citation type="submission" date="2018-09" db="EMBL/GenBank/DDBJ databases">
        <authorList>
            <person name="Livingstone P.G."/>
            <person name="Whitworth D.E."/>
        </authorList>
    </citation>
    <scope>NUCLEOTIDE SEQUENCE [LARGE SCALE GENOMIC DNA]</scope>
    <source>
        <strain evidence="3">AB050A</strain>
    </source>
</reference>
<dbReference type="Proteomes" id="UP000267003">
    <property type="component" value="Unassembled WGS sequence"/>
</dbReference>
<keyword evidence="3" id="KW-1185">Reference proteome</keyword>
<keyword evidence="2" id="KW-0489">Methyltransferase</keyword>
<accession>A0A3A8QI49</accession>
<organism evidence="2 3">
    <name type="scientific">Corallococcus aberystwythensis</name>
    <dbReference type="NCBI Taxonomy" id="2316722"/>
    <lineage>
        <taxon>Bacteria</taxon>
        <taxon>Pseudomonadati</taxon>
        <taxon>Myxococcota</taxon>
        <taxon>Myxococcia</taxon>
        <taxon>Myxococcales</taxon>
        <taxon>Cystobacterineae</taxon>
        <taxon>Myxococcaceae</taxon>
        <taxon>Corallococcus</taxon>
    </lineage>
</organism>